<dbReference type="SUPFAM" id="SSF54909">
    <property type="entry name" value="Dimeric alpha+beta barrel"/>
    <property type="match status" value="1"/>
</dbReference>
<dbReference type="eggNOG" id="ENOG502S4QF">
    <property type="taxonomic scope" value="Eukaryota"/>
</dbReference>
<reference evidence="2" key="1">
    <citation type="submission" date="2016-03" db="EMBL/GenBank/DDBJ databases">
        <title>Updated assembly of Pseudogymnoascus destructans, the fungus causing white-nose syndrome of bats.</title>
        <authorList>
            <person name="Palmer J.M."/>
            <person name="Drees K.P."/>
            <person name="Foster J.T."/>
            <person name="Lindner D.L."/>
        </authorList>
    </citation>
    <scope>NUCLEOTIDE SEQUENCE [LARGE SCALE GENOMIC DNA]</scope>
    <source>
        <strain evidence="2">20631-21</strain>
    </source>
</reference>
<feature type="compositionally biased region" description="Low complexity" evidence="1">
    <location>
        <begin position="47"/>
        <end position="61"/>
    </location>
</feature>
<name>A0A177AMM7_9PEZI</name>
<dbReference type="InterPro" id="IPR008000">
    <property type="entry name" value="Rham/fucose_mutarotase"/>
</dbReference>
<dbReference type="GeneID" id="36283227"/>
<evidence type="ECO:0000256" key="1">
    <source>
        <dbReference type="SAM" id="MobiDB-lite"/>
    </source>
</evidence>
<dbReference type="Pfam" id="PF05336">
    <property type="entry name" value="rhaM"/>
    <property type="match status" value="1"/>
</dbReference>
<dbReference type="EMBL" id="KV441386">
    <property type="protein sequence ID" value="OAF63070.1"/>
    <property type="molecule type" value="Genomic_DNA"/>
</dbReference>
<gene>
    <name evidence="2" type="ORF">VC83_00128</name>
</gene>
<feature type="compositionally biased region" description="Polar residues" evidence="1">
    <location>
        <begin position="17"/>
        <end position="33"/>
    </location>
</feature>
<evidence type="ECO:0008006" key="3">
    <source>
        <dbReference type="Google" id="ProtNLM"/>
    </source>
</evidence>
<protein>
    <recommendedName>
        <fullName evidence="3">DUF718 domain protein</fullName>
    </recommendedName>
</protein>
<dbReference type="PANTHER" id="PTHR34389">
    <property type="entry name" value="L-RHAMNOSE MUTAROTASE"/>
    <property type="match status" value="1"/>
</dbReference>
<feature type="region of interest" description="Disordered" evidence="1">
    <location>
        <begin position="1"/>
        <end position="74"/>
    </location>
</feature>
<dbReference type="GO" id="GO:0016857">
    <property type="term" value="F:racemase and epimerase activity, acting on carbohydrates and derivatives"/>
    <property type="evidence" value="ECO:0007669"/>
    <property type="project" value="InterPro"/>
</dbReference>
<dbReference type="AlphaFoldDB" id="A0A177AMM7"/>
<dbReference type="VEuPathDB" id="FungiDB:GMDG_05004"/>
<evidence type="ECO:0000313" key="2">
    <source>
        <dbReference type="EMBL" id="OAF63070.1"/>
    </source>
</evidence>
<dbReference type="Gene3D" id="3.30.70.100">
    <property type="match status" value="1"/>
</dbReference>
<dbReference type="InterPro" id="IPR011008">
    <property type="entry name" value="Dimeric_a/b-barrel"/>
</dbReference>
<proteinExistence type="predicted"/>
<accession>A0A177AMM7</accession>
<dbReference type="PANTHER" id="PTHR34389:SF2">
    <property type="entry name" value="L-RHAMNOSE MUTAROTASE"/>
    <property type="match status" value="1"/>
</dbReference>
<sequence>MDSELSKQSLWVPRRASTASPIESPTSPTSGAQAQPPVPEHTESDGESSPLSPSDPTSTEPQQRQRRDSRVKNTGRRIAQIVKLKPEFVEQYKEYHANVWPEVLKQIKECQIRDYSIFHDPGTGILFASFLYVGYGFADDMERMRDNPKVREWWALTDGMQESLVEGAVSSADGGWWREVESVFYAA</sequence>
<dbReference type="OrthoDB" id="9981546at2759"/>
<dbReference type="Proteomes" id="UP000077154">
    <property type="component" value="Unassembled WGS sequence"/>
</dbReference>
<dbReference type="RefSeq" id="XP_024328340.1">
    <property type="nucleotide sequence ID" value="XM_024463824.1"/>
</dbReference>
<organism evidence="2">
    <name type="scientific">Pseudogymnoascus destructans</name>
    <dbReference type="NCBI Taxonomy" id="655981"/>
    <lineage>
        <taxon>Eukaryota</taxon>
        <taxon>Fungi</taxon>
        <taxon>Dikarya</taxon>
        <taxon>Ascomycota</taxon>
        <taxon>Pezizomycotina</taxon>
        <taxon>Leotiomycetes</taxon>
        <taxon>Thelebolales</taxon>
        <taxon>Thelebolaceae</taxon>
        <taxon>Pseudogymnoascus</taxon>
    </lineage>
</organism>